<organism evidence="14 15">
    <name type="scientific">Exophiala oligosperma</name>
    <dbReference type="NCBI Taxonomy" id="215243"/>
    <lineage>
        <taxon>Eukaryota</taxon>
        <taxon>Fungi</taxon>
        <taxon>Dikarya</taxon>
        <taxon>Ascomycota</taxon>
        <taxon>Pezizomycotina</taxon>
        <taxon>Eurotiomycetes</taxon>
        <taxon>Chaetothyriomycetidae</taxon>
        <taxon>Chaetothyriales</taxon>
        <taxon>Herpotrichiellaceae</taxon>
        <taxon>Exophiala</taxon>
    </lineage>
</organism>
<dbReference type="SMART" id="SM00288">
    <property type="entry name" value="VHS"/>
    <property type="match status" value="1"/>
</dbReference>
<evidence type="ECO:0000256" key="4">
    <source>
        <dbReference type="ARBA" id="ARBA00022927"/>
    </source>
</evidence>
<evidence type="ECO:0000256" key="7">
    <source>
        <dbReference type="ARBA" id="ARBA00053552"/>
    </source>
</evidence>
<dbReference type="InterPro" id="IPR041198">
    <property type="entry name" value="GGA_N-GAT"/>
</dbReference>
<dbReference type="Gene3D" id="2.60.40.1230">
    <property type="match status" value="1"/>
</dbReference>
<keyword evidence="3" id="KW-0813">Transport</keyword>
<dbReference type="Gene3D" id="1.25.40.90">
    <property type="match status" value="1"/>
</dbReference>
<dbReference type="EMBL" id="KN847335">
    <property type="protein sequence ID" value="KIW43867.1"/>
    <property type="molecule type" value="Genomic_DNA"/>
</dbReference>
<dbReference type="GO" id="GO:0005829">
    <property type="term" value="C:cytosol"/>
    <property type="evidence" value="ECO:0007669"/>
    <property type="project" value="GOC"/>
</dbReference>
<dbReference type="SMART" id="SM00809">
    <property type="entry name" value="Alpha_adaptinC2"/>
    <property type="match status" value="1"/>
</dbReference>
<protein>
    <recommendedName>
        <fullName evidence="16">VHS domain-containing protein</fullName>
    </recommendedName>
</protein>
<dbReference type="GO" id="GO:0035091">
    <property type="term" value="F:phosphatidylinositol binding"/>
    <property type="evidence" value="ECO:0007669"/>
    <property type="project" value="InterPro"/>
</dbReference>
<dbReference type="CDD" id="cd16998">
    <property type="entry name" value="VHS_GGA_fungi"/>
    <property type="match status" value="1"/>
</dbReference>
<dbReference type="GO" id="GO:0043328">
    <property type="term" value="P:protein transport to vacuole involved in ubiquitin-dependent protein catabolic process via the multivesicular body sorting pathway"/>
    <property type="evidence" value="ECO:0007669"/>
    <property type="project" value="TreeGrafter"/>
</dbReference>
<keyword evidence="4" id="KW-0653">Protein transport</keyword>
<dbReference type="SUPFAM" id="SSF48464">
    <property type="entry name" value="ENTH/VHS domain"/>
    <property type="match status" value="1"/>
</dbReference>
<dbReference type="Pfam" id="PF00790">
    <property type="entry name" value="VHS"/>
    <property type="match status" value="1"/>
</dbReference>
<dbReference type="GO" id="GO:0006895">
    <property type="term" value="P:Golgi to endosome transport"/>
    <property type="evidence" value="ECO:0007669"/>
    <property type="project" value="UniProtKB-ARBA"/>
</dbReference>
<dbReference type="InterPro" id="IPR008153">
    <property type="entry name" value="GAE_dom"/>
</dbReference>
<dbReference type="InterPro" id="IPR008152">
    <property type="entry name" value="Clathrin_a/b/g-adaptin_app_Ig"/>
</dbReference>
<dbReference type="Pfam" id="PF02883">
    <property type="entry name" value="Alpha_adaptinC2"/>
    <property type="match status" value="1"/>
</dbReference>
<dbReference type="Proteomes" id="UP000053342">
    <property type="component" value="Unassembled WGS sequence"/>
</dbReference>
<dbReference type="FunFam" id="1.25.40.90:FF:000008">
    <property type="entry name" value="VHS domain protein"/>
    <property type="match status" value="1"/>
</dbReference>
<dbReference type="SUPFAM" id="SSF49348">
    <property type="entry name" value="Clathrin adaptor appendage domain"/>
    <property type="match status" value="1"/>
</dbReference>
<evidence type="ECO:0000256" key="9">
    <source>
        <dbReference type="SAM" id="Coils"/>
    </source>
</evidence>
<dbReference type="InterPro" id="IPR002014">
    <property type="entry name" value="VHS_dom"/>
</dbReference>
<evidence type="ECO:0008006" key="16">
    <source>
        <dbReference type="Google" id="ProtNLM"/>
    </source>
</evidence>
<dbReference type="Pfam" id="PF03127">
    <property type="entry name" value="GAT"/>
    <property type="match status" value="1"/>
</dbReference>
<feature type="domain" description="GAE" evidence="12">
    <location>
        <begin position="538"/>
        <end position="658"/>
    </location>
</feature>
<evidence type="ECO:0000259" key="12">
    <source>
        <dbReference type="PROSITE" id="PS50180"/>
    </source>
</evidence>
<evidence type="ECO:0000256" key="6">
    <source>
        <dbReference type="ARBA" id="ARBA00023054"/>
    </source>
</evidence>
<evidence type="ECO:0000313" key="15">
    <source>
        <dbReference type="Proteomes" id="UP000053342"/>
    </source>
</evidence>
<dbReference type="VEuPathDB" id="FungiDB:PV06_04926"/>
<evidence type="ECO:0000256" key="8">
    <source>
        <dbReference type="ARBA" id="ARBA00065344"/>
    </source>
</evidence>
<dbReference type="GeneID" id="27357000"/>
<keyword evidence="6 9" id="KW-0175">Coiled coil</keyword>
<dbReference type="InterPro" id="IPR008942">
    <property type="entry name" value="ENTH_VHS"/>
</dbReference>
<evidence type="ECO:0000313" key="14">
    <source>
        <dbReference type="EMBL" id="KIW43867.1"/>
    </source>
</evidence>
<evidence type="ECO:0000259" key="11">
    <source>
        <dbReference type="PROSITE" id="PS50179"/>
    </source>
</evidence>
<comment type="function">
    <text evidence="7">May play a role in the regulation of membrane traffic through the trans-Golgi network.</text>
</comment>
<dbReference type="SUPFAM" id="SSF89009">
    <property type="entry name" value="GAT-like domain"/>
    <property type="match status" value="1"/>
</dbReference>
<feature type="domain" description="GAT" evidence="13">
    <location>
        <begin position="197"/>
        <end position="324"/>
    </location>
</feature>
<dbReference type="RefSeq" id="XP_016264083.1">
    <property type="nucleotide sequence ID" value="XM_016405877.1"/>
</dbReference>
<dbReference type="GO" id="GO:0005802">
    <property type="term" value="C:trans-Golgi network"/>
    <property type="evidence" value="ECO:0007669"/>
    <property type="project" value="UniProtKB-ARBA"/>
</dbReference>
<feature type="region of interest" description="Disordered" evidence="10">
    <location>
        <begin position="463"/>
        <end position="520"/>
    </location>
</feature>
<feature type="compositionally biased region" description="Low complexity" evidence="10">
    <location>
        <begin position="471"/>
        <end position="480"/>
    </location>
</feature>
<dbReference type="GO" id="GO:0006896">
    <property type="term" value="P:Golgi to vacuole transport"/>
    <property type="evidence" value="ECO:0007669"/>
    <property type="project" value="TreeGrafter"/>
</dbReference>
<dbReference type="FunFam" id="1.20.5.170:FF:000024">
    <property type="entry name" value="VHS domain-containing protein"/>
    <property type="match status" value="1"/>
</dbReference>
<dbReference type="OrthoDB" id="2018246at2759"/>
<dbReference type="Gene3D" id="1.20.58.160">
    <property type="match status" value="1"/>
</dbReference>
<evidence type="ECO:0000256" key="3">
    <source>
        <dbReference type="ARBA" id="ARBA00022448"/>
    </source>
</evidence>
<dbReference type="Pfam" id="PF18308">
    <property type="entry name" value="GGA_N-GAT"/>
    <property type="match status" value="1"/>
</dbReference>
<dbReference type="FunFam" id="1.20.58.160:FF:000003">
    <property type="entry name" value="VHS domain protein"/>
    <property type="match status" value="1"/>
</dbReference>
<proteinExistence type="predicted"/>
<gene>
    <name evidence="14" type="ORF">PV06_04926</name>
</gene>
<dbReference type="PANTHER" id="PTHR47180">
    <property type="entry name" value="ADP-RIBOSYLATION FACTOR-BINDING PROTEIN GGA1-RELATED"/>
    <property type="match status" value="1"/>
</dbReference>
<feature type="coiled-coil region" evidence="9">
    <location>
        <begin position="238"/>
        <end position="265"/>
    </location>
</feature>
<dbReference type="InterPro" id="IPR052653">
    <property type="entry name" value="ARF-binding"/>
</dbReference>
<dbReference type="AlphaFoldDB" id="A0A0D2C279"/>
<dbReference type="InterPro" id="IPR038425">
    <property type="entry name" value="GAT_sf"/>
</dbReference>
<dbReference type="InterPro" id="IPR013041">
    <property type="entry name" value="Clathrin_app_Ig-like_sf"/>
</dbReference>
<keyword evidence="5" id="KW-0333">Golgi apparatus</keyword>
<dbReference type="CDD" id="cd14235">
    <property type="entry name" value="GAT_GGA_fungi"/>
    <property type="match status" value="1"/>
</dbReference>
<feature type="domain" description="VHS" evidence="11">
    <location>
        <begin position="41"/>
        <end position="170"/>
    </location>
</feature>
<dbReference type="PROSITE" id="PS50179">
    <property type="entry name" value="VHS"/>
    <property type="match status" value="1"/>
</dbReference>
<dbReference type="InterPro" id="IPR004152">
    <property type="entry name" value="GAT_dom"/>
</dbReference>
<keyword evidence="15" id="KW-1185">Reference proteome</keyword>
<reference evidence="14 15" key="1">
    <citation type="submission" date="2015-01" db="EMBL/GenBank/DDBJ databases">
        <title>The Genome Sequence of Exophiala oligosperma CBS72588.</title>
        <authorList>
            <consortium name="The Broad Institute Genomics Platform"/>
            <person name="Cuomo C."/>
            <person name="de Hoog S."/>
            <person name="Gorbushina A."/>
            <person name="Stielow B."/>
            <person name="Teixiera M."/>
            <person name="Abouelleil A."/>
            <person name="Chapman S.B."/>
            <person name="Priest M."/>
            <person name="Young S.K."/>
            <person name="Wortman J."/>
            <person name="Nusbaum C."/>
            <person name="Birren B."/>
        </authorList>
    </citation>
    <scope>NUCLEOTIDE SEQUENCE [LARGE SCALE GENOMIC DNA]</scope>
    <source>
        <strain evidence="14 15">CBS 72588</strain>
    </source>
</reference>
<dbReference type="PANTHER" id="PTHR47180:SF1">
    <property type="entry name" value="ADP-RIBOSYLATION FACTOR-BINDING PROTEIN GGA1-RELATED"/>
    <property type="match status" value="1"/>
</dbReference>
<dbReference type="GO" id="GO:0043130">
    <property type="term" value="F:ubiquitin binding"/>
    <property type="evidence" value="ECO:0007669"/>
    <property type="project" value="InterPro"/>
</dbReference>
<evidence type="ECO:0000256" key="5">
    <source>
        <dbReference type="ARBA" id="ARBA00023034"/>
    </source>
</evidence>
<dbReference type="HOGENOM" id="CLU_017092_0_0_1"/>
<comment type="subunit">
    <text evidence="2">Component of the ESCRT-0 complex composed of HSE1 and VPS27.</text>
</comment>
<sequence>MEAASARMASRGQYQFDGFSPPRSTLQRFIYNACDPVANLEPNLALNLEIVDLVNSKKGNAPREAAVTIVQLINHRNPNVSLLALSLLDICVKNCGYPFHLQISTKEFLNELVRRFPERPPVRPSRVQSKILEAIEEWRQTICQTSRYKEDLGFIRDMHRLLLYKGYMFPEVRREDAAVLNPSDNLQSAEEMEEEDRAAQSAKLQELIRRGRPQDLQEANRLMKVMAGYDTRNKTNYRAKAAEEVAKVQQKAKILEEMLQNHKQGENIGDGDVFEELAAALQSAHPKIQKMCEEESDDAEAVAKLLEINDSIHRTIERYRLMKAGDVDAANKIAKGTLGTTTGVGTNAANELSLIDFDPEPAAAAAPPEADTNASLSLLDAGAPPSTTATSKSHTVEDDLLGLSIGDSSSGPGTLGAISLGQHTTFGAPTGSIFSSAPSPSMNQQIIPQVTPRANYQPYVSVSNVRPSSKPATPVPAVQQQPPPSQAPIDPFAALVSSSSRSTTPGLHASSPQPTVQQVPGGTTAVAGVADDEWTFESSLPVSTTVKVLSSDIDIEFEPRRLAGPSGGIQITARFSNSTAQRITGVHFQVAVEKSYTLQLKPQSGREMAPKARSAIQQEILLNGVAVGKGNVVKMRFKVSYEVNGQAQEQQGNVPSLGIS</sequence>
<feature type="region of interest" description="Disordered" evidence="10">
    <location>
        <begin position="362"/>
        <end position="395"/>
    </location>
</feature>
<evidence type="ECO:0000256" key="2">
    <source>
        <dbReference type="ARBA" id="ARBA00011446"/>
    </source>
</evidence>
<dbReference type="Gene3D" id="1.20.5.170">
    <property type="match status" value="1"/>
</dbReference>
<name>A0A0D2C279_9EURO</name>
<dbReference type="PROSITE" id="PS50909">
    <property type="entry name" value="GAT"/>
    <property type="match status" value="1"/>
</dbReference>
<comment type="subcellular location">
    <subcellularLocation>
        <location evidence="1">Golgi apparatus</location>
        <location evidence="1">trans-Golgi network</location>
    </subcellularLocation>
</comment>
<dbReference type="STRING" id="215243.A0A0D2C279"/>
<evidence type="ECO:0000259" key="13">
    <source>
        <dbReference type="PROSITE" id="PS50909"/>
    </source>
</evidence>
<comment type="subunit">
    <text evidence="8">Binds to ARF1 and ARF2.</text>
</comment>
<evidence type="ECO:0000256" key="1">
    <source>
        <dbReference type="ARBA" id="ARBA00004601"/>
    </source>
</evidence>
<dbReference type="PROSITE" id="PS50180">
    <property type="entry name" value="GAE"/>
    <property type="match status" value="1"/>
</dbReference>
<feature type="compositionally biased region" description="Polar residues" evidence="10">
    <location>
        <begin position="496"/>
        <end position="520"/>
    </location>
</feature>
<accession>A0A0D2C279</accession>
<evidence type="ECO:0000256" key="10">
    <source>
        <dbReference type="SAM" id="MobiDB-lite"/>
    </source>
</evidence>